<dbReference type="Gene3D" id="3.30.1330.80">
    <property type="entry name" value="Hypothetical protein, similar to alpha- acetolactate decarboxylase, domain 2"/>
    <property type="match status" value="1"/>
</dbReference>
<dbReference type="Proteomes" id="UP000316238">
    <property type="component" value="Unassembled WGS sequence"/>
</dbReference>
<dbReference type="PANTHER" id="PTHR34988:SF1">
    <property type="entry name" value="DNA-BINDING PROTEIN"/>
    <property type="match status" value="1"/>
</dbReference>
<keyword evidence="3" id="KW-1185">Reference proteome</keyword>
<evidence type="ECO:0000313" key="2">
    <source>
        <dbReference type="EMBL" id="TAA75834.1"/>
    </source>
</evidence>
<dbReference type="SUPFAM" id="SSF117856">
    <property type="entry name" value="AF0104/ALDC/Ptd012-like"/>
    <property type="match status" value="1"/>
</dbReference>
<dbReference type="GO" id="GO:0003677">
    <property type="term" value="F:DNA binding"/>
    <property type="evidence" value="ECO:0007669"/>
    <property type="project" value="UniProtKB-KW"/>
</dbReference>
<evidence type="ECO:0000259" key="1">
    <source>
        <dbReference type="PROSITE" id="PS51742"/>
    </source>
</evidence>
<feature type="domain" description="PPC" evidence="1">
    <location>
        <begin position="6"/>
        <end position="145"/>
    </location>
</feature>
<dbReference type="EMBL" id="NQJD01000003">
    <property type="protein sequence ID" value="TAA75834.1"/>
    <property type="molecule type" value="Genomic_DNA"/>
</dbReference>
<reference evidence="2" key="1">
    <citation type="submission" date="2017-07" db="EMBL/GenBank/DDBJ databases">
        <title>The cable genome - Insights into the physiology and evolution of filamentous bacteria capable of sulfide oxidation via long distance electron transfer.</title>
        <authorList>
            <person name="Thorup C."/>
            <person name="Bjerg J.T."/>
            <person name="Schreiber L."/>
            <person name="Nielsen L.P."/>
            <person name="Kjeldsen K.U."/>
            <person name="Boesen T."/>
            <person name="Boggild A."/>
            <person name="Meysman F."/>
            <person name="Geelhoed J."/>
            <person name="Schramm A."/>
        </authorList>
    </citation>
    <scope>NUCLEOTIDE SEQUENCE [LARGE SCALE GENOMIC DNA]</scope>
    <source>
        <strain evidence="2">GS</strain>
    </source>
</reference>
<dbReference type="PANTHER" id="PTHR34988">
    <property type="entry name" value="PROTEIN, PUTATIVE-RELATED"/>
    <property type="match status" value="1"/>
</dbReference>
<proteinExistence type="predicted"/>
<dbReference type="Pfam" id="PF03479">
    <property type="entry name" value="PCC"/>
    <property type="match status" value="1"/>
</dbReference>
<protein>
    <submittedName>
        <fullName evidence="2">DNA-binding protein with PD1-like DNA-binding motif</fullName>
    </submittedName>
</protein>
<sequence length="145" mass="15965">MEYRTGSVGRVIAARFDHGEDFLAELRKIILTEKIESGWFQIIGAFAQAGVVTGPKEPVVPPDPVWRQVDAVCEVVGSGSVHLDNGEPKIHLHAALGDHGETLTACIRRNTKVYLTLELLLFELNGLGASRPWDEQGGFSKLRFK</sequence>
<dbReference type="InterPro" id="IPR005175">
    <property type="entry name" value="PPC_dom"/>
</dbReference>
<comment type="caution">
    <text evidence="2">The sequence shown here is derived from an EMBL/GenBank/DDBJ whole genome shotgun (WGS) entry which is preliminary data.</text>
</comment>
<dbReference type="CDD" id="cd11378">
    <property type="entry name" value="DUF296"/>
    <property type="match status" value="1"/>
</dbReference>
<evidence type="ECO:0000313" key="3">
    <source>
        <dbReference type="Proteomes" id="UP000316238"/>
    </source>
</evidence>
<dbReference type="AlphaFoldDB" id="A0A521G490"/>
<accession>A0A521G490</accession>
<dbReference type="PROSITE" id="PS51742">
    <property type="entry name" value="PPC"/>
    <property type="match status" value="1"/>
</dbReference>
<name>A0A521G490_9BACT</name>
<gene>
    <name evidence="2" type="ORF">CDV28_10373</name>
</gene>
<organism evidence="2 3">
    <name type="scientific">Candidatus Electronema aureum</name>
    <dbReference type="NCBI Taxonomy" id="2005002"/>
    <lineage>
        <taxon>Bacteria</taxon>
        <taxon>Pseudomonadati</taxon>
        <taxon>Thermodesulfobacteriota</taxon>
        <taxon>Desulfobulbia</taxon>
        <taxon>Desulfobulbales</taxon>
        <taxon>Desulfobulbaceae</taxon>
        <taxon>Candidatus Electronema</taxon>
    </lineage>
</organism>